<dbReference type="Proteomes" id="UP001567538">
    <property type="component" value="Unassembled WGS sequence"/>
</dbReference>
<keyword evidence="5" id="KW-1185">Reference proteome</keyword>
<dbReference type="PANTHER" id="PTHR32410">
    <property type="entry name" value="CYSTEINE/HISTIDINE-RICH C1 DOMAIN FAMILY PROTEIN"/>
    <property type="match status" value="1"/>
</dbReference>
<evidence type="ECO:0000313" key="5">
    <source>
        <dbReference type="Proteomes" id="UP001567538"/>
    </source>
</evidence>
<feature type="domain" description="DC1" evidence="3">
    <location>
        <begin position="338"/>
        <end position="386"/>
    </location>
</feature>
<evidence type="ECO:0000313" key="4">
    <source>
        <dbReference type="EMBL" id="KAL1537715.1"/>
    </source>
</evidence>
<sequence>MSPARFLHREYITKVKGVDKETEEYLSLMKLRRDWNPDRGLVVMPEESLPQEFDIHQSLSKVERVVDPDSETSSLCCACRQPIFSTPFISFSRGSDKLFLHEQCVSLPPKHLHELHPHQPLVLINQLVHHPQPDATSYTCHNCNETCGTSFYHCPNPSCDFRLDLLCVLHLKIKHKSHSHALTVIRQRESSSLTCGACDTKHDSDPERLTISYLCNLCGYWIHPDCALLLNALNYEHHQHSLFLIYNLSTSTSSNCLFCFLAHKGRFGAFVCLRCRDCLVHISCARRNPRTFKPVRMRDAKASDLGRLPMEDERTSLIPYIRDDITAIDSSSDGLSKIHKHPLIFHENDDDNQSWRRVCNACTQYVSPPFYSCSECPDFYLHGCCAHLPTLIEHRAHGKHQLVLYPKAPNSDSISSGFSCKGCHLWCNGFAYSCKTCDDFTLDVVCALIPPAITHEPHKSNHFLFMFPPTEFGSNEKCSCCSSALTGICYACSSCPDFNLHVRCALLPRTVRHAFDPPQESQGTAAAAGMSSSVRSARRTWRGRGRGGGTTAAASVISGSTAIAFPRSTGFLG</sequence>
<feature type="compositionally biased region" description="Polar residues" evidence="2">
    <location>
        <begin position="519"/>
        <end position="535"/>
    </location>
</feature>
<reference evidence="4 5" key="1">
    <citation type="submission" date="2024-06" db="EMBL/GenBank/DDBJ databases">
        <title>A chromosome level genome sequence of Diviner's sage (Salvia divinorum).</title>
        <authorList>
            <person name="Ford S.A."/>
            <person name="Ro D.-K."/>
            <person name="Ness R.W."/>
            <person name="Phillips M.A."/>
        </authorList>
    </citation>
    <scope>NUCLEOTIDE SEQUENCE [LARGE SCALE GENOMIC DNA]</scope>
    <source>
        <strain evidence="4">SAF-2024a</strain>
        <tissue evidence="4">Leaf</tissue>
    </source>
</reference>
<dbReference type="Pfam" id="PF03107">
    <property type="entry name" value="C1_2"/>
    <property type="match status" value="3"/>
</dbReference>
<feature type="domain" description="DC1" evidence="3">
    <location>
        <begin position="176"/>
        <end position="227"/>
    </location>
</feature>
<dbReference type="EMBL" id="JBEAFC010000011">
    <property type="protein sequence ID" value="KAL1537715.1"/>
    <property type="molecule type" value="Genomic_DNA"/>
</dbReference>
<gene>
    <name evidence="4" type="ORF">AAHA92_30200</name>
</gene>
<dbReference type="AlphaFoldDB" id="A0ABD1G0T0"/>
<dbReference type="SUPFAM" id="SSF57889">
    <property type="entry name" value="Cysteine-rich domain"/>
    <property type="match status" value="4"/>
</dbReference>
<accession>A0ABD1G0T0</accession>
<comment type="caution">
    <text evidence="4">The sequence shown here is derived from an EMBL/GenBank/DDBJ whole genome shotgun (WGS) entry which is preliminary data.</text>
</comment>
<dbReference type="InterPro" id="IPR053192">
    <property type="entry name" value="Vacuole_Formation_Reg"/>
</dbReference>
<name>A0ABD1G0T0_SALDI</name>
<evidence type="ECO:0000256" key="2">
    <source>
        <dbReference type="SAM" id="MobiDB-lite"/>
    </source>
</evidence>
<dbReference type="PANTHER" id="PTHR32410:SF216">
    <property type="entry name" value="PHORBOL-ESTER_DAG-TYPE DOMAIN-CONTAINING PROTEIN"/>
    <property type="match status" value="1"/>
</dbReference>
<evidence type="ECO:0000256" key="1">
    <source>
        <dbReference type="ARBA" id="ARBA00022737"/>
    </source>
</evidence>
<feature type="region of interest" description="Disordered" evidence="2">
    <location>
        <begin position="517"/>
        <end position="552"/>
    </location>
</feature>
<dbReference type="InterPro" id="IPR046349">
    <property type="entry name" value="C1-like_sf"/>
</dbReference>
<evidence type="ECO:0000259" key="3">
    <source>
        <dbReference type="Pfam" id="PF03107"/>
    </source>
</evidence>
<proteinExistence type="predicted"/>
<keyword evidence="1" id="KW-0677">Repeat</keyword>
<feature type="compositionally biased region" description="Basic residues" evidence="2">
    <location>
        <begin position="536"/>
        <end position="545"/>
    </location>
</feature>
<dbReference type="InterPro" id="IPR004146">
    <property type="entry name" value="DC1"/>
</dbReference>
<protein>
    <recommendedName>
        <fullName evidence="3">DC1 domain-containing protein</fullName>
    </recommendedName>
</protein>
<feature type="domain" description="DC1" evidence="3">
    <location>
        <begin position="397"/>
        <end position="447"/>
    </location>
</feature>
<organism evidence="4 5">
    <name type="scientific">Salvia divinorum</name>
    <name type="common">Maria pastora</name>
    <name type="synonym">Diviner's sage</name>
    <dbReference type="NCBI Taxonomy" id="28513"/>
    <lineage>
        <taxon>Eukaryota</taxon>
        <taxon>Viridiplantae</taxon>
        <taxon>Streptophyta</taxon>
        <taxon>Embryophyta</taxon>
        <taxon>Tracheophyta</taxon>
        <taxon>Spermatophyta</taxon>
        <taxon>Magnoliopsida</taxon>
        <taxon>eudicotyledons</taxon>
        <taxon>Gunneridae</taxon>
        <taxon>Pentapetalae</taxon>
        <taxon>asterids</taxon>
        <taxon>lamiids</taxon>
        <taxon>Lamiales</taxon>
        <taxon>Lamiaceae</taxon>
        <taxon>Nepetoideae</taxon>
        <taxon>Mentheae</taxon>
        <taxon>Salviinae</taxon>
        <taxon>Salvia</taxon>
        <taxon>Salvia subgen. Calosphace</taxon>
    </lineage>
</organism>